<feature type="region of interest" description="Disordered" evidence="1">
    <location>
        <begin position="426"/>
        <end position="508"/>
    </location>
</feature>
<keyword evidence="3" id="KW-1185">Reference proteome</keyword>
<proteinExistence type="predicted"/>
<gene>
    <name evidence="2" type="ORF">EIP91_005795</name>
</gene>
<evidence type="ECO:0000256" key="1">
    <source>
        <dbReference type="SAM" id="MobiDB-lite"/>
    </source>
</evidence>
<evidence type="ECO:0000313" key="2">
    <source>
        <dbReference type="EMBL" id="TCD63239.1"/>
    </source>
</evidence>
<dbReference type="AlphaFoldDB" id="A0A4R0RF36"/>
<comment type="caution">
    <text evidence="2">The sequence shown here is derived from an EMBL/GenBank/DDBJ whole genome shotgun (WGS) entry which is preliminary data.</text>
</comment>
<dbReference type="EMBL" id="RWJN01000312">
    <property type="protein sequence ID" value="TCD63239.1"/>
    <property type="molecule type" value="Genomic_DNA"/>
</dbReference>
<feature type="compositionally biased region" description="Acidic residues" evidence="1">
    <location>
        <begin position="478"/>
        <end position="508"/>
    </location>
</feature>
<reference evidence="2 3" key="1">
    <citation type="submission" date="2018-11" db="EMBL/GenBank/DDBJ databases">
        <title>Genome assembly of Steccherinum ochraceum LE-BIN_3174, the white-rot fungus of the Steccherinaceae family (The Residual Polyporoid clade, Polyporales, Basidiomycota).</title>
        <authorList>
            <person name="Fedorova T.V."/>
            <person name="Glazunova O.A."/>
            <person name="Landesman E.O."/>
            <person name="Moiseenko K.V."/>
            <person name="Psurtseva N.V."/>
            <person name="Savinova O.S."/>
            <person name="Shakhova N.V."/>
            <person name="Tyazhelova T.V."/>
            <person name="Vasina D.V."/>
        </authorList>
    </citation>
    <scope>NUCLEOTIDE SEQUENCE [LARGE SCALE GENOMIC DNA]</scope>
    <source>
        <strain evidence="2 3">LE-BIN_3174</strain>
    </source>
</reference>
<protein>
    <submittedName>
        <fullName evidence="2">Uncharacterized protein</fullName>
    </submittedName>
</protein>
<organism evidence="2 3">
    <name type="scientific">Steccherinum ochraceum</name>
    <dbReference type="NCBI Taxonomy" id="92696"/>
    <lineage>
        <taxon>Eukaryota</taxon>
        <taxon>Fungi</taxon>
        <taxon>Dikarya</taxon>
        <taxon>Basidiomycota</taxon>
        <taxon>Agaricomycotina</taxon>
        <taxon>Agaricomycetes</taxon>
        <taxon>Polyporales</taxon>
        <taxon>Steccherinaceae</taxon>
        <taxon>Steccherinum</taxon>
    </lineage>
</organism>
<evidence type="ECO:0000313" key="3">
    <source>
        <dbReference type="Proteomes" id="UP000292702"/>
    </source>
</evidence>
<accession>A0A4R0RF36</accession>
<dbReference type="Proteomes" id="UP000292702">
    <property type="component" value="Unassembled WGS sequence"/>
</dbReference>
<sequence>MRNTNLASLVRCLTFTCYVPRRLRTAFRSTVVDILDRCADATHLSFGPTFAQRTDNPEEELGAPYDDVLAGMIKHTYARLTNFAIHDFVDTEFGSCDGIPGPIEALAPFTSLVSLEVPLCWAFRDCPTDEATLQFCLGSLEEITFRHYDLTGLLPEQDEEWPWHFPHLRRVSVVDYERYRTDPYESRGLISRLYSFLQAHKETIRDLCFSAHCETQRHSKGPGLSLILGPRIEYLAFPLRWRAAASDVFKQLDSWSTETDPPHIDIWAKGKQGVKFLFREVTSNSGLGDKNAATRTLQLRPNVRILDPMLTDYPNIAHFLPPGRLQHDSPPIVHNLFGLQIVETSFAIFRLGSQSGSMWLDTTQSGQAAEDATQRPAKILLRKWSSGSIDFGTEGYLNYAVFRDGLWNDGDDSDEGDSETTSIAERAIEDARKDHTDPVAPVRAKERESTPEKDIGSGEEWQTDSDESDSTYMHSPDSEDEESDLDDNPLLEEEEDRDSEEFDEMGEDEALQIVRDVAQRSIHWIDYAI</sequence>
<feature type="compositionally biased region" description="Basic and acidic residues" evidence="1">
    <location>
        <begin position="426"/>
        <end position="456"/>
    </location>
</feature>
<name>A0A4R0RF36_9APHY</name>